<dbReference type="AlphaFoldDB" id="A0A8H6WNU7"/>
<comment type="catalytic activity">
    <reaction evidence="4 6">
        <text>(6S)-5-formyl-5,6,7,8-tetrahydrofolate + ATP = (6R)-5,10-methenyltetrahydrofolate + ADP + phosphate</text>
        <dbReference type="Rhea" id="RHEA:10488"/>
        <dbReference type="ChEBI" id="CHEBI:30616"/>
        <dbReference type="ChEBI" id="CHEBI:43474"/>
        <dbReference type="ChEBI" id="CHEBI:57455"/>
        <dbReference type="ChEBI" id="CHEBI:57457"/>
        <dbReference type="ChEBI" id="CHEBI:456216"/>
        <dbReference type="EC" id="6.3.3.2"/>
    </reaction>
</comment>
<reference evidence="7" key="1">
    <citation type="submission" date="2020-05" db="EMBL/GenBank/DDBJ databases">
        <title>Mycena genomes resolve the evolution of fungal bioluminescence.</title>
        <authorList>
            <person name="Tsai I.J."/>
        </authorList>
    </citation>
    <scope>NUCLEOTIDE SEQUENCE</scope>
    <source>
        <strain evidence="7">110903Hualien_Pintung</strain>
    </source>
</reference>
<keyword evidence="6" id="KW-0460">Magnesium</keyword>
<evidence type="ECO:0000256" key="1">
    <source>
        <dbReference type="ARBA" id="ARBA00010638"/>
    </source>
</evidence>
<dbReference type="GO" id="GO:0005739">
    <property type="term" value="C:mitochondrion"/>
    <property type="evidence" value="ECO:0007669"/>
    <property type="project" value="TreeGrafter"/>
</dbReference>
<dbReference type="Gene3D" id="3.40.50.10420">
    <property type="entry name" value="NagB/RpiA/CoA transferase-like"/>
    <property type="match status" value="1"/>
</dbReference>
<dbReference type="GO" id="GO:0046872">
    <property type="term" value="F:metal ion binding"/>
    <property type="evidence" value="ECO:0007669"/>
    <property type="project" value="UniProtKB-KW"/>
</dbReference>
<sequence length="232" mass="26052">MRSKSRRKCFEKLWRPKSATLHLFLNNVHLFSRRHLPVVFTAPAALAVTSRVIGLPAFSQARAIGCYLSMPAGEIDTFSLAREILRSGKTLFVPKIDKSSDRRMELLRIYDEADLESLPSGVWGIREPELLRDGQPRTSASDVGLDMMLVPGVAFDRSFSRLGHGKGYYDTFIAAYVSTNRPPPLLAALALREQFLHANAIPIDAHDWKMDWVITADETAVSTKLDNVRIQE</sequence>
<dbReference type="SUPFAM" id="SSF100950">
    <property type="entry name" value="NagB/RpiA/CoA transferase-like"/>
    <property type="match status" value="1"/>
</dbReference>
<dbReference type="InterPro" id="IPR002698">
    <property type="entry name" value="FTHF_cligase"/>
</dbReference>
<dbReference type="InterPro" id="IPR037171">
    <property type="entry name" value="NagB/RpiA_transferase-like"/>
</dbReference>
<evidence type="ECO:0000256" key="6">
    <source>
        <dbReference type="RuleBase" id="RU361279"/>
    </source>
</evidence>
<keyword evidence="3 6" id="KW-0067">ATP-binding</keyword>
<keyword evidence="6" id="KW-0479">Metal-binding</keyword>
<dbReference type="EC" id="6.3.3.2" evidence="5 6"/>
<proteinExistence type="inferred from homology"/>
<accession>A0A8H6WNU7</accession>
<keyword evidence="2 6" id="KW-0547">Nucleotide-binding</keyword>
<dbReference type="PANTHER" id="PTHR23407:SF1">
    <property type="entry name" value="5-FORMYLTETRAHYDROFOLATE CYCLO-LIGASE"/>
    <property type="match status" value="1"/>
</dbReference>
<dbReference type="GO" id="GO:0009396">
    <property type="term" value="P:folic acid-containing compound biosynthetic process"/>
    <property type="evidence" value="ECO:0007669"/>
    <property type="project" value="TreeGrafter"/>
</dbReference>
<comment type="cofactor">
    <cofactor evidence="6">
        <name>Mg(2+)</name>
        <dbReference type="ChEBI" id="CHEBI:18420"/>
    </cofactor>
</comment>
<dbReference type="Pfam" id="PF01812">
    <property type="entry name" value="5-FTHF_cyc-lig"/>
    <property type="match status" value="1"/>
</dbReference>
<evidence type="ECO:0000256" key="4">
    <source>
        <dbReference type="ARBA" id="ARBA00036539"/>
    </source>
</evidence>
<evidence type="ECO:0000313" key="7">
    <source>
        <dbReference type="EMBL" id="KAF7319119.1"/>
    </source>
</evidence>
<dbReference type="GO" id="GO:0005524">
    <property type="term" value="F:ATP binding"/>
    <property type="evidence" value="ECO:0007669"/>
    <property type="project" value="UniProtKB-KW"/>
</dbReference>
<dbReference type="EMBL" id="JACAZE010000003">
    <property type="protein sequence ID" value="KAF7319119.1"/>
    <property type="molecule type" value="Genomic_DNA"/>
</dbReference>
<dbReference type="GO" id="GO:0035999">
    <property type="term" value="P:tetrahydrofolate interconversion"/>
    <property type="evidence" value="ECO:0007669"/>
    <property type="project" value="TreeGrafter"/>
</dbReference>
<evidence type="ECO:0000256" key="2">
    <source>
        <dbReference type="ARBA" id="ARBA00022741"/>
    </source>
</evidence>
<evidence type="ECO:0000313" key="8">
    <source>
        <dbReference type="Proteomes" id="UP000613580"/>
    </source>
</evidence>
<keyword evidence="7" id="KW-0436">Ligase</keyword>
<organism evidence="7 8">
    <name type="scientific">Mycena chlorophos</name>
    <name type="common">Agaric fungus</name>
    <name type="synonym">Agaricus chlorophos</name>
    <dbReference type="NCBI Taxonomy" id="658473"/>
    <lineage>
        <taxon>Eukaryota</taxon>
        <taxon>Fungi</taxon>
        <taxon>Dikarya</taxon>
        <taxon>Basidiomycota</taxon>
        <taxon>Agaricomycotina</taxon>
        <taxon>Agaricomycetes</taxon>
        <taxon>Agaricomycetidae</taxon>
        <taxon>Agaricales</taxon>
        <taxon>Marasmiineae</taxon>
        <taxon>Mycenaceae</taxon>
        <taxon>Mycena</taxon>
    </lineage>
</organism>
<dbReference type="OrthoDB" id="2015992at2759"/>
<dbReference type="InterPro" id="IPR024185">
    <property type="entry name" value="FTHF_cligase-like_sf"/>
</dbReference>
<evidence type="ECO:0000256" key="5">
    <source>
        <dbReference type="ARBA" id="ARBA00038966"/>
    </source>
</evidence>
<keyword evidence="8" id="KW-1185">Reference proteome</keyword>
<evidence type="ECO:0000256" key="3">
    <source>
        <dbReference type="ARBA" id="ARBA00022840"/>
    </source>
</evidence>
<comment type="similarity">
    <text evidence="1 6">Belongs to the 5-formyltetrahydrofolate cyclo-ligase family.</text>
</comment>
<dbReference type="NCBIfam" id="TIGR02727">
    <property type="entry name" value="MTHFS_bact"/>
    <property type="match status" value="1"/>
</dbReference>
<dbReference type="GO" id="GO:0030272">
    <property type="term" value="F:5-formyltetrahydrofolate cyclo-ligase activity"/>
    <property type="evidence" value="ECO:0007669"/>
    <property type="project" value="UniProtKB-EC"/>
</dbReference>
<dbReference type="Proteomes" id="UP000613580">
    <property type="component" value="Unassembled WGS sequence"/>
</dbReference>
<dbReference type="PANTHER" id="PTHR23407">
    <property type="entry name" value="ATPASE INHIBITOR/5-FORMYLTETRAHYDROFOLATE CYCLO-LIGASE"/>
    <property type="match status" value="1"/>
</dbReference>
<protein>
    <recommendedName>
        <fullName evidence="5 6">5-formyltetrahydrofolate cyclo-ligase</fullName>
        <ecNumber evidence="5 6">6.3.3.2</ecNumber>
    </recommendedName>
</protein>
<comment type="caution">
    <text evidence="7">The sequence shown here is derived from an EMBL/GenBank/DDBJ whole genome shotgun (WGS) entry which is preliminary data.</text>
</comment>
<gene>
    <name evidence="7" type="ORF">HMN09_00248300</name>
</gene>
<name>A0A8H6WNU7_MYCCL</name>